<sequence length="223" mass="23823">MVRTQHRVTSVHFEPSRILAYSTAIALHGLALGLLLIPLSQAPIRTIAVPEPRWQISEAKPVQPPPPPLPPEKLVKVTSSPAPPRQPALPTPVETSPMPVFATEAVIAPLADIAPPIADVPATEVTGTGMPLEGVQLRYRNAPAPAYPRDALMANAQGTVVLRVLVGEDGVPLEVSIERSSGHRSLDNAARSQVLRRWKFQPATDGGQPVKAYGLIPVDFKLG</sequence>
<keyword evidence="14" id="KW-1185">Reference proteome</keyword>
<gene>
    <name evidence="13" type="ORF">ARC78_00530</name>
</gene>
<dbReference type="NCBIfam" id="TIGR01352">
    <property type="entry name" value="tonB_Cterm"/>
    <property type="match status" value="1"/>
</dbReference>
<organism evidence="13 14">
    <name type="scientific">Stenotrophomonas pictorum JCM 9942</name>
    <dbReference type="NCBI Taxonomy" id="1236960"/>
    <lineage>
        <taxon>Bacteria</taxon>
        <taxon>Pseudomonadati</taxon>
        <taxon>Pseudomonadota</taxon>
        <taxon>Gammaproteobacteria</taxon>
        <taxon>Lysobacterales</taxon>
        <taxon>Lysobacteraceae</taxon>
        <taxon>Stenotrophomonas</taxon>
    </lineage>
</organism>
<evidence type="ECO:0000256" key="2">
    <source>
        <dbReference type="ARBA" id="ARBA00006555"/>
    </source>
</evidence>
<dbReference type="PROSITE" id="PS52015">
    <property type="entry name" value="TONB_CTD"/>
    <property type="match status" value="1"/>
</dbReference>
<dbReference type="EMBL" id="LLXS01000001">
    <property type="protein sequence ID" value="KRG45478.1"/>
    <property type="molecule type" value="Genomic_DNA"/>
</dbReference>
<keyword evidence="6 11" id="KW-0812">Transmembrane</keyword>
<dbReference type="InterPro" id="IPR051045">
    <property type="entry name" value="TonB-dependent_transducer"/>
</dbReference>
<dbReference type="Pfam" id="PF03544">
    <property type="entry name" value="TonB_C"/>
    <property type="match status" value="1"/>
</dbReference>
<evidence type="ECO:0000256" key="8">
    <source>
        <dbReference type="ARBA" id="ARBA00022989"/>
    </source>
</evidence>
<dbReference type="PANTHER" id="PTHR33446:SF2">
    <property type="entry name" value="PROTEIN TONB"/>
    <property type="match status" value="1"/>
</dbReference>
<dbReference type="Proteomes" id="UP000050836">
    <property type="component" value="Unassembled WGS sequence"/>
</dbReference>
<dbReference type="OrthoDB" id="9792439at2"/>
<name>A0A0R0AJV9_9GAMM</name>
<feature type="domain" description="TonB C-terminal" evidence="12">
    <location>
        <begin position="132"/>
        <end position="223"/>
    </location>
</feature>
<dbReference type="GO" id="GO:0055085">
    <property type="term" value="P:transmembrane transport"/>
    <property type="evidence" value="ECO:0007669"/>
    <property type="project" value="InterPro"/>
</dbReference>
<dbReference type="GO" id="GO:0098797">
    <property type="term" value="C:plasma membrane protein complex"/>
    <property type="evidence" value="ECO:0007669"/>
    <property type="project" value="TreeGrafter"/>
</dbReference>
<keyword evidence="5" id="KW-0997">Cell inner membrane</keyword>
<keyword evidence="7" id="KW-0653">Protein transport</keyword>
<feature type="compositionally biased region" description="Pro residues" evidence="10">
    <location>
        <begin position="81"/>
        <end position="90"/>
    </location>
</feature>
<dbReference type="Gene3D" id="3.30.1150.10">
    <property type="match status" value="1"/>
</dbReference>
<dbReference type="SUPFAM" id="SSF74653">
    <property type="entry name" value="TolA/TonB C-terminal domain"/>
    <property type="match status" value="1"/>
</dbReference>
<protein>
    <recommendedName>
        <fullName evidence="12">TonB C-terminal domain-containing protein</fullName>
    </recommendedName>
</protein>
<feature type="region of interest" description="Disordered" evidence="10">
    <location>
        <begin position="58"/>
        <end position="95"/>
    </location>
</feature>
<evidence type="ECO:0000256" key="3">
    <source>
        <dbReference type="ARBA" id="ARBA00022448"/>
    </source>
</evidence>
<keyword evidence="8 11" id="KW-1133">Transmembrane helix</keyword>
<accession>A0A0R0AJV9</accession>
<comment type="caution">
    <text evidence="13">The sequence shown here is derived from an EMBL/GenBank/DDBJ whole genome shotgun (WGS) entry which is preliminary data.</text>
</comment>
<evidence type="ECO:0000256" key="11">
    <source>
        <dbReference type="SAM" id="Phobius"/>
    </source>
</evidence>
<dbReference type="RefSeq" id="WP_054659468.1">
    <property type="nucleotide sequence ID" value="NZ_BAZI01000188.1"/>
</dbReference>
<proteinExistence type="inferred from homology"/>
<evidence type="ECO:0000313" key="14">
    <source>
        <dbReference type="Proteomes" id="UP000050836"/>
    </source>
</evidence>
<comment type="similarity">
    <text evidence="2">Belongs to the TonB family.</text>
</comment>
<evidence type="ECO:0000313" key="13">
    <source>
        <dbReference type="EMBL" id="KRG45478.1"/>
    </source>
</evidence>
<evidence type="ECO:0000256" key="5">
    <source>
        <dbReference type="ARBA" id="ARBA00022519"/>
    </source>
</evidence>
<dbReference type="GO" id="GO:0015031">
    <property type="term" value="P:protein transport"/>
    <property type="evidence" value="ECO:0007669"/>
    <property type="project" value="UniProtKB-KW"/>
</dbReference>
<evidence type="ECO:0000256" key="6">
    <source>
        <dbReference type="ARBA" id="ARBA00022692"/>
    </source>
</evidence>
<evidence type="ECO:0000256" key="10">
    <source>
        <dbReference type="SAM" id="MobiDB-lite"/>
    </source>
</evidence>
<evidence type="ECO:0000256" key="4">
    <source>
        <dbReference type="ARBA" id="ARBA00022475"/>
    </source>
</evidence>
<dbReference type="FunFam" id="3.30.1150.10:FF:000007">
    <property type="entry name" value="Energy transducer TonB"/>
    <property type="match status" value="1"/>
</dbReference>
<evidence type="ECO:0000256" key="1">
    <source>
        <dbReference type="ARBA" id="ARBA00004383"/>
    </source>
</evidence>
<feature type="transmembrane region" description="Helical" evidence="11">
    <location>
        <begin position="18"/>
        <end position="37"/>
    </location>
</feature>
<comment type="subcellular location">
    <subcellularLocation>
        <location evidence="1">Cell inner membrane</location>
        <topology evidence="1">Single-pass membrane protein</topology>
        <orientation evidence="1">Periplasmic side</orientation>
    </subcellularLocation>
</comment>
<dbReference type="InterPro" id="IPR037682">
    <property type="entry name" value="TonB_C"/>
</dbReference>
<dbReference type="GO" id="GO:0031992">
    <property type="term" value="F:energy transducer activity"/>
    <property type="evidence" value="ECO:0007669"/>
    <property type="project" value="TreeGrafter"/>
</dbReference>
<dbReference type="PANTHER" id="PTHR33446">
    <property type="entry name" value="PROTEIN TONB-RELATED"/>
    <property type="match status" value="1"/>
</dbReference>
<evidence type="ECO:0000256" key="7">
    <source>
        <dbReference type="ARBA" id="ARBA00022927"/>
    </source>
</evidence>
<keyword evidence="9 11" id="KW-0472">Membrane</keyword>
<evidence type="ECO:0000256" key="9">
    <source>
        <dbReference type="ARBA" id="ARBA00023136"/>
    </source>
</evidence>
<evidence type="ECO:0000259" key="12">
    <source>
        <dbReference type="PROSITE" id="PS52015"/>
    </source>
</evidence>
<reference evidence="13 14" key="1">
    <citation type="submission" date="2015-10" db="EMBL/GenBank/DDBJ databases">
        <title>Genome sequencing and analysis of members of genus Stenotrophomonas.</title>
        <authorList>
            <person name="Patil P.P."/>
            <person name="Midha S."/>
            <person name="Patil P.B."/>
        </authorList>
    </citation>
    <scope>NUCLEOTIDE SEQUENCE [LARGE SCALE GENOMIC DNA]</scope>
    <source>
        <strain evidence="13 14">JCM 9942</strain>
    </source>
</reference>
<dbReference type="InterPro" id="IPR006260">
    <property type="entry name" value="TonB/TolA_C"/>
</dbReference>
<keyword evidence="4" id="KW-1003">Cell membrane</keyword>
<feature type="compositionally biased region" description="Pro residues" evidence="10">
    <location>
        <begin position="62"/>
        <end position="71"/>
    </location>
</feature>
<keyword evidence="3" id="KW-0813">Transport</keyword>
<dbReference type="AlphaFoldDB" id="A0A0R0AJV9"/>